<comment type="caution">
    <text evidence="2">The sequence shown here is derived from an EMBL/GenBank/DDBJ whole genome shotgun (WGS) entry which is preliminary data.</text>
</comment>
<dbReference type="PROSITE" id="PS51257">
    <property type="entry name" value="PROKAR_LIPOPROTEIN"/>
    <property type="match status" value="1"/>
</dbReference>
<dbReference type="EMBL" id="JAGQAF010000001">
    <property type="protein sequence ID" value="MCE8535868.1"/>
    <property type="molecule type" value="Genomic_DNA"/>
</dbReference>
<name>A0A9Q3WI35_9RHOB</name>
<evidence type="ECO:0000256" key="1">
    <source>
        <dbReference type="SAM" id="SignalP"/>
    </source>
</evidence>
<dbReference type="Proteomes" id="UP000813672">
    <property type="component" value="Unassembled WGS sequence"/>
</dbReference>
<feature type="chain" id="PRO_5040290402" description="Lipoprotein" evidence="1">
    <location>
        <begin position="23"/>
        <end position="147"/>
    </location>
</feature>
<evidence type="ECO:0000313" key="2">
    <source>
        <dbReference type="EMBL" id="MCE8535868.1"/>
    </source>
</evidence>
<evidence type="ECO:0008006" key="4">
    <source>
        <dbReference type="Google" id="ProtNLM"/>
    </source>
</evidence>
<sequence length="147" mass="15481">MKPLFGLLAALLTVASCTQDIAVNSASALFPTRPKALIEGFAAACSEPSETLRRPDPGTWQCWVDLPADLTAAAIVDHDGTLKALPQLVVQLQVAQTTDGRYLATLEDYLNVPQASGPARRIASDGPGAQEARIGLLRDMGGQIIGE</sequence>
<protein>
    <recommendedName>
        <fullName evidence="4">Lipoprotein</fullName>
    </recommendedName>
</protein>
<dbReference type="AlphaFoldDB" id="A0A9Q3WI35"/>
<evidence type="ECO:0000313" key="3">
    <source>
        <dbReference type="Proteomes" id="UP000813672"/>
    </source>
</evidence>
<keyword evidence="1" id="KW-0732">Signal</keyword>
<feature type="signal peptide" evidence="1">
    <location>
        <begin position="1"/>
        <end position="22"/>
    </location>
</feature>
<proteinExistence type="predicted"/>
<organism evidence="2 3">
    <name type="scientific">Ruegeria pomeroyi</name>
    <dbReference type="NCBI Taxonomy" id="89184"/>
    <lineage>
        <taxon>Bacteria</taxon>
        <taxon>Pseudomonadati</taxon>
        <taxon>Pseudomonadota</taxon>
        <taxon>Alphaproteobacteria</taxon>
        <taxon>Rhodobacterales</taxon>
        <taxon>Roseobacteraceae</taxon>
        <taxon>Ruegeria</taxon>
    </lineage>
</organism>
<reference evidence="2" key="1">
    <citation type="journal article" date="2021" name="Environ. Microbiol.">
        <title>Cryptic niche differentiation of novel sediment ecotypes of Rugeria pomeroyi correlates with nitrate respiration.</title>
        <authorList>
            <person name="Lin X."/>
            <person name="McNichol J."/>
            <person name="Chu X."/>
            <person name="Qian Y."/>
            <person name="Luo H."/>
        </authorList>
    </citation>
    <scope>NUCLEOTIDE SEQUENCE</scope>
    <source>
        <strain evidence="2">SZCCDBB064</strain>
    </source>
</reference>
<accession>A0A9Q3WI35</accession>
<gene>
    <name evidence="2" type="ORF">KBY27_00185</name>
</gene>
<dbReference type="RefSeq" id="WP_234217957.1">
    <property type="nucleotide sequence ID" value="NZ_JAGQAF010000001.1"/>
</dbReference>